<dbReference type="EMBL" id="CAXJRC010000003">
    <property type="protein sequence ID" value="CAL2105032.1"/>
    <property type="molecule type" value="Genomic_DNA"/>
</dbReference>
<keyword evidence="3" id="KW-0479">Metal-binding</keyword>
<keyword evidence="7" id="KW-0482">Metalloprotease</keyword>
<evidence type="ECO:0000313" key="13">
    <source>
        <dbReference type="Proteomes" id="UP001497602"/>
    </source>
</evidence>
<dbReference type="Pfam" id="PF20009">
    <property type="entry name" value="GEVED"/>
    <property type="match status" value="1"/>
</dbReference>
<dbReference type="InterPro" id="IPR024079">
    <property type="entry name" value="MetalloPept_cat_dom_sf"/>
</dbReference>
<comment type="caution">
    <text evidence="12">The sequence shown here is derived from an EMBL/GenBank/DDBJ whole genome shotgun (WGS) entry which is preliminary data.</text>
</comment>
<keyword evidence="2" id="KW-0645">Protease</keyword>
<name>A0ABM9PHF7_9FLAO</name>
<dbReference type="InterPro" id="IPR045474">
    <property type="entry name" value="GEVED"/>
</dbReference>
<feature type="domain" description="Secretion system C-terminal sorting" evidence="10">
    <location>
        <begin position="1201"/>
        <end position="1269"/>
    </location>
</feature>
<dbReference type="Pfam" id="PF05572">
    <property type="entry name" value="Peptidase_M43"/>
    <property type="match status" value="1"/>
</dbReference>
<keyword evidence="5" id="KW-0378">Hydrolase</keyword>
<keyword evidence="13" id="KW-1185">Reference proteome</keyword>
<evidence type="ECO:0000259" key="11">
    <source>
        <dbReference type="Pfam" id="PF20009"/>
    </source>
</evidence>
<feature type="domain" description="Peptidase M43 pregnancy-associated plasma-A" evidence="9">
    <location>
        <begin position="236"/>
        <end position="401"/>
    </location>
</feature>
<dbReference type="InterPro" id="IPR026444">
    <property type="entry name" value="Secre_tail"/>
</dbReference>
<protein>
    <recommendedName>
        <fullName evidence="14">Por secretion system C-terminal sorting domain-containing protein</fullName>
    </recommendedName>
</protein>
<dbReference type="NCBIfam" id="TIGR04183">
    <property type="entry name" value="Por_Secre_tail"/>
    <property type="match status" value="1"/>
</dbReference>
<evidence type="ECO:0008006" key="14">
    <source>
        <dbReference type="Google" id="ProtNLM"/>
    </source>
</evidence>
<feature type="domain" description="GEVED" evidence="11">
    <location>
        <begin position="1103"/>
        <end position="1182"/>
    </location>
</feature>
<evidence type="ECO:0000256" key="8">
    <source>
        <dbReference type="ARBA" id="ARBA00023157"/>
    </source>
</evidence>
<dbReference type="PANTHER" id="PTHR47466:SF1">
    <property type="entry name" value="METALLOPROTEASE MEP1 (AFU_ORTHOLOGUE AFUA_1G07730)-RELATED"/>
    <property type="match status" value="1"/>
</dbReference>
<evidence type="ECO:0000259" key="9">
    <source>
        <dbReference type="Pfam" id="PF05572"/>
    </source>
</evidence>
<keyword evidence="6" id="KW-0862">Zinc</keyword>
<comment type="similarity">
    <text evidence="1">Belongs to the peptidase M43B family.</text>
</comment>
<evidence type="ECO:0000256" key="5">
    <source>
        <dbReference type="ARBA" id="ARBA00022801"/>
    </source>
</evidence>
<proteinExistence type="inferred from homology"/>
<dbReference type="RefSeq" id="WP_348736800.1">
    <property type="nucleotide sequence ID" value="NZ_CAXJRC010000003.1"/>
</dbReference>
<dbReference type="PANTHER" id="PTHR47466">
    <property type="match status" value="1"/>
</dbReference>
<gene>
    <name evidence="12" type="ORF">T190115A13A_120027</name>
</gene>
<evidence type="ECO:0000256" key="2">
    <source>
        <dbReference type="ARBA" id="ARBA00022670"/>
    </source>
</evidence>
<keyword evidence="8" id="KW-1015">Disulfide bond</keyword>
<keyword evidence="4" id="KW-0732">Signal</keyword>
<accession>A0ABM9PHF7</accession>
<evidence type="ECO:0000313" key="12">
    <source>
        <dbReference type="EMBL" id="CAL2105032.1"/>
    </source>
</evidence>
<evidence type="ECO:0000256" key="4">
    <source>
        <dbReference type="ARBA" id="ARBA00022729"/>
    </source>
</evidence>
<evidence type="ECO:0000256" key="6">
    <source>
        <dbReference type="ARBA" id="ARBA00022833"/>
    </source>
</evidence>
<sequence>MTKNITPSTIKNTFNEVRNILKPPSILKIESLLFHFIFITSLAFNNTSYGQSHPFDKMDQNKIEALKNEQCHTTLKEYEHYKSLSNNEKEAYKKASLNYEKQLRVIAEQLKYGQRRTTPSNLIIPINPETDPEYTTIPEYTIPVVFHVIHDGDDDFVLTETQVKRAIKRVNEDFNGLSENRNTIQDQFKTDESRVGIRFVLAQKDPEGKPTNGITYGVHYRAFTTNQAQFHTMRRQTKWPTNKYLNIWILNRYNTYEFVDGDTTQGGSGYAWLPQHDNGLTTNGSSTGITMAYWVLGDRVENEENLSTFRHILTHEIGHWLGLNHSWGSGYSSGDSAACNADDGIDDTPNTVGQQYKEGFNNCNYTFSSCGQETNVHEFMNYTPCTSMFTNGQKAAMIAALNSDVAGRDNVISDTNLTETLYVSNPNTSRISYSSDLGSGSRKFREERIANTGVIGTKTMIYLENVNFSNATIGQDLIENTHFTTTNTPDGLSAKINVIDSNKALFTFTGNATDHSARSVTDFKISFNNAAFENKNVSEIENATDIDFEIQFRNHNDVAPYRRLLTEGTLYNNSDNEEFGFYQRMRVSLNYGNSVLAFKFSNNNLYVRSNTESGASGFVLQNDGSASGPDQIALLNKGQVINSESNWSLYNRDHDLEKNWKKIISQDDPNIDNYLDKDLYIGTYLTYDGQIFYRWVSFTLFKTEHDKLGFKLIDSAFPVTPTTEIKCGELFEQLNPVNYLITGYPFTYESIQNNGELNRKTFQFILRGNNSFKNNVTADDYVIGIKDDNDSDGDGDKDEIVNTLPEGISIASAETLDNGKRLQFTFTGNITNHNKNVISKFALKPSAYTDANDTENGLTTPADFTFLTVDKKITGDKVNTRLDKDKTYLQIAGGGLKFQYKVDYTKATPETRIIMHADGFGASVKFGAQIIADDTNTTHVKILDENTTVLDENLDFTFPRDESGKNIISPFIIHSKDYKKWEGKTGHIGYFYAVGRFRYYMWIKIKVGEQGEYIDILEYGSNSLSHQPVNIGEYTEPLTEYCTAKQKVEDGVYITKVQLGDMMNETNNSGYSDYTDIPIEVNAGTEQTLTLNTKNEHWTYNAIGVWIDWNNNFDFNDPGEKVFHKYEAGPYSTQITIPDAATLAPDTKVRMRVKLAYGREDYIVPCGENLTRQGEVEDYTITIKGGTLGNNDINLDTTASIYPVPFTDSFTIDLTKVKEQNIQIKLYNLQGKMLLEETFTQNPGKTKLTANNLNSGLYLVKITTEEESKNSVILKK</sequence>
<dbReference type="InterPro" id="IPR008754">
    <property type="entry name" value="Peptidase_M43"/>
</dbReference>
<dbReference type="Pfam" id="PF18962">
    <property type="entry name" value="Por_Secre_tail"/>
    <property type="match status" value="1"/>
</dbReference>
<organism evidence="12 13">
    <name type="scientific">Tenacibaculum vairaonense</name>
    <dbReference type="NCBI Taxonomy" id="3137860"/>
    <lineage>
        <taxon>Bacteria</taxon>
        <taxon>Pseudomonadati</taxon>
        <taxon>Bacteroidota</taxon>
        <taxon>Flavobacteriia</taxon>
        <taxon>Flavobacteriales</taxon>
        <taxon>Flavobacteriaceae</taxon>
        <taxon>Tenacibaculum</taxon>
    </lineage>
</organism>
<evidence type="ECO:0000256" key="3">
    <source>
        <dbReference type="ARBA" id="ARBA00022723"/>
    </source>
</evidence>
<evidence type="ECO:0000256" key="1">
    <source>
        <dbReference type="ARBA" id="ARBA00008721"/>
    </source>
</evidence>
<dbReference type="Proteomes" id="UP001497602">
    <property type="component" value="Unassembled WGS sequence"/>
</dbReference>
<dbReference type="SUPFAM" id="SSF55486">
    <property type="entry name" value="Metalloproteases ('zincins'), catalytic domain"/>
    <property type="match status" value="1"/>
</dbReference>
<dbReference type="Gene3D" id="3.40.390.10">
    <property type="entry name" value="Collagenase (Catalytic Domain)"/>
    <property type="match status" value="1"/>
</dbReference>
<evidence type="ECO:0000259" key="10">
    <source>
        <dbReference type="Pfam" id="PF18962"/>
    </source>
</evidence>
<reference evidence="12 13" key="1">
    <citation type="submission" date="2024-05" db="EMBL/GenBank/DDBJ databases">
        <authorList>
            <person name="Duchaud E."/>
        </authorList>
    </citation>
    <scope>NUCLEOTIDE SEQUENCE [LARGE SCALE GENOMIC DNA]</scope>
    <source>
        <strain evidence="12">Ena-SAMPLE-TAB-13-05-2024-13:56:06:370-140305</strain>
    </source>
</reference>
<evidence type="ECO:0000256" key="7">
    <source>
        <dbReference type="ARBA" id="ARBA00023049"/>
    </source>
</evidence>